<reference evidence="1 2" key="1">
    <citation type="journal article" date="2014" name="Int. J. Syst. Evol. Microbiol.">
        <title>Complete genome of a new Firmicutes species belonging to the dominant human colonic microbiota ('Ruminococcus bicirculans') reveals two chromosomes and a selective capacity to utilize plant glucans.</title>
        <authorList>
            <consortium name="NISC Comparative Sequencing Program"/>
            <person name="Wegmann U."/>
            <person name="Louis P."/>
            <person name="Goesmann A."/>
            <person name="Henrissat B."/>
            <person name="Duncan S.H."/>
            <person name="Flint H.J."/>
        </authorList>
    </citation>
    <scope>NUCLEOTIDE SEQUENCE [LARGE SCALE GENOMIC DNA]</scope>
    <source>
        <strain evidence="1 2">80/3</strain>
    </source>
</reference>
<evidence type="ECO:0000313" key="2">
    <source>
        <dbReference type="Proteomes" id="UP000027600"/>
    </source>
</evidence>
<gene>
    <name evidence="1" type="ORF">RBI_I00280</name>
</gene>
<evidence type="ECO:0000313" key="1">
    <source>
        <dbReference type="EMBL" id="CCO04010.1"/>
    </source>
</evidence>
<evidence type="ECO:0008006" key="3">
    <source>
        <dbReference type="Google" id="ProtNLM"/>
    </source>
</evidence>
<keyword evidence="2" id="KW-1185">Reference proteome</keyword>
<dbReference type="EMBL" id="HF545616">
    <property type="protein sequence ID" value="CCO04010.1"/>
    <property type="molecule type" value="Genomic_DNA"/>
</dbReference>
<sequence length="53" mass="6369">MFAKEFTHKNGLYTAMHNVKYFCINKKCVLTRKTHFVKSVIFYLKSVALYKYN</sequence>
<proteinExistence type="predicted"/>
<protein>
    <recommendedName>
        <fullName evidence="3">Transposase</fullName>
    </recommendedName>
</protein>
<organism evidence="1 2">
    <name type="scientific">Ruminococcus bicirculans</name>
    <name type="common">ex Wegman et al. 2014</name>
    <dbReference type="NCBI Taxonomy" id="1160721"/>
    <lineage>
        <taxon>Bacteria</taxon>
        <taxon>Bacillati</taxon>
        <taxon>Bacillota</taxon>
        <taxon>Clostridia</taxon>
        <taxon>Eubacteriales</taxon>
        <taxon>Oscillospiraceae</taxon>
        <taxon>Ruminococcus</taxon>
    </lineage>
</organism>
<name>A0ABM9QE15_9FIRM</name>
<dbReference type="Proteomes" id="UP000027600">
    <property type="component" value="Chromosome I"/>
</dbReference>
<accession>A0ABM9QE15</accession>